<dbReference type="PANTHER" id="PTHR33744">
    <property type="entry name" value="CARBOHYDRATE DIACID REGULATOR"/>
    <property type="match status" value="1"/>
</dbReference>
<evidence type="ECO:0000259" key="2">
    <source>
        <dbReference type="Pfam" id="PF07905"/>
    </source>
</evidence>
<dbReference type="AlphaFoldDB" id="A0A2D0ABU8"/>
<comment type="similarity">
    <text evidence="1">Belongs to the CdaR family.</text>
</comment>
<dbReference type="EMBL" id="NJBA01000012">
    <property type="protein sequence ID" value="OWP47718.1"/>
    <property type="molecule type" value="Genomic_DNA"/>
</dbReference>
<dbReference type="InterPro" id="IPR051448">
    <property type="entry name" value="CdaR-like_regulators"/>
</dbReference>
<evidence type="ECO:0000313" key="5">
    <source>
        <dbReference type="EMBL" id="OWP47718.1"/>
    </source>
</evidence>
<dbReference type="Pfam" id="PF13556">
    <property type="entry name" value="HTH_30"/>
    <property type="match status" value="1"/>
</dbReference>
<dbReference type="InterPro" id="IPR012914">
    <property type="entry name" value="PucR_dom"/>
</dbReference>
<protein>
    <submittedName>
        <fullName evidence="5">Fis family transcriptional regulator</fullName>
    </submittedName>
</protein>
<dbReference type="Proteomes" id="UP000198145">
    <property type="component" value="Unassembled WGS sequence"/>
</dbReference>
<feature type="domain" description="PucR C-terminal helix-turn-helix" evidence="3">
    <location>
        <begin position="338"/>
        <end position="396"/>
    </location>
</feature>
<dbReference type="PANTHER" id="PTHR33744:SF1">
    <property type="entry name" value="DNA-BINDING TRANSCRIPTIONAL ACTIVATOR ADER"/>
    <property type="match status" value="1"/>
</dbReference>
<proteinExistence type="inferred from homology"/>
<evidence type="ECO:0000256" key="1">
    <source>
        <dbReference type="ARBA" id="ARBA00006754"/>
    </source>
</evidence>
<sequence length="406" mass="45009">MSLSVEEILRLPGLESLVLRAGARNLHRSVRWSYVAENVGIADWVMGGELVFVTGINHSRDEANLLQLVREGVASGIAGIVILTGDEFIQRIPQSVIQLAEAEGLPLIEQPYALKMVIVTHLIGTALVQMTQVKTSRRDILGQLLSGDFPSLEIVRRRAQHLELPLEVPRHLVALRLSGVDTLFQQHEPEEAERALQLTRQRLLDHLENWQQERPERLPVVIQGDLFVLLLGDSGSAERSELHALAAGLQEELAPLRAYLGLSARADSCAEFPRALLEARQALDVAEGMQAPGGFCDYRELGVLRLLRAIPDRAVVDQFMKDTLGPLNDAGRKQPHLLIETLDALVQENGNALKAAQRLGIHRNTLNQRIARIEALSGQSLDDAQFRLNTSVALLIWRMSSAPRHE</sequence>
<comment type="caution">
    <text evidence="5">The sequence shown here is derived from an EMBL/GenBank/DDBJ whole genome shotgun (WGS) entry which is preliminary data.</text>
</comment>
<dbReference type="Gene3D" id="1.10.10.2840">
    <property type="entry name" value="PucR C-terminal helix-turn-helix domain"/>
    <property type="match status" value="1"/>
</dbReference>
<feature type="domain" description="CdaR GGDEF-like" evidence="4">
    <location>
        <begin position="151"/>
        <end position="285"/>
    </location>
</feature>
<name>A0A2D0ABU8_PSENT</name>
<dbReference type="STRING" id="46680.GCA_000807755_00732"/>
<dbReference type="RefSeq" id="WP_088421444.1">
    <property type="nucleotide sequence ID" value="NZ_NJBA01000012.1"/>
</dbReference>
<dbReference type="eggNOG" id="COG2508">
    <property type="taxonomic scope" value="Bacteria"/>
</dbReference>
<gene>
    <name evidence="5" type="ORF">CEG18_26510</name>
</gene>
<feature type="domain" description="Purine catabolism PurC-like" evidence="2">
    <location>
        <begin position="7"/>
        <end position="126"/>
    </location>
</feature>
<evidence type="ECO:0000259" key="4">
    <source>
        <dbReference type="Pfam" id="PF17853"/>
    </source>
</evidence>
<dbReference type="InterPro" id="IPR042070">
    <property type="entry name" value="PucR_C-HTH_sf"/>
</dbReference>
<dbReference type="SUPFAM" id="SSF46689">
    <property type="entry name" value="Homeodomain-like"/>
    <property type="match status" value="1"/>
</dbReference>
<dbReference type="Pfam" id="PF17853">
    <property type="entry name" value="GGDEF_2"/>
    <property type="match status" value="1"/>
</dbReference>
<evidence type="ECO:0000313" key="6">
    <source>
        <dbReference type="Proteomes" id="UP000198145"/>
    </source>
</evidence>
<dbReference type="InterPro" id="IPR025736">
    <property type="entry name" value="PucR_C-HTH_dom"/>
</dbReference>
<dbReference type="Pfam" id="PF07905">
    <property type="entry name" value="PucR"/>
    <property type="match status" value="1"/>
</dbReference>
<dbReference type="InterPro" id="IPR009057">
    <property type="entry name" value="Homeodomain-like_sf"/>
</dbReference>
<evidence type="ECO:0000259" key="3">
    <source>
        <dbReference type="Pfam" id="PF13556"/>
    </source>
</evidence>
<accession>A0A2D0ABU8</accession>
<organism evidence="5 6">
    <name type="scientific">Pseudomonas nitroreducens</name>
    <dbReference type="NCBI Taxonomy" id="46680"/>
    <lineage>
        <taxon>Bacteria</taxon>
        <taxon>Pseudomonadati</taxon>
        <taxon>Pseudomonadota</taxon>
        <taxon>Gammaproteobacteria</taxon>
        <taxon>Pseudomonadales</taxon>
        <taxon>Pseudomonadaceae</taxon>
        <taxon>Pseudomonas</taxon>
    </lineage>
</organism>
<reference evidence="5 6" key="1">
    <citation type="submission" date="2017-06" db="EMBL/GenBank/DDBJ databases">
        <title>Draft genome of Pseudomonas nitroreducens DF05.</title>
        <authorList>
            <person name="Iyer R."/>
        </authorList>
    </citation>
    <scope>NUCLEOTIDE SEQUENCE [LARGE SCALE GENOMIC DNA]</scope>
    <source>
        <strain evidence="5 6">DF05</strain>
    </source>
</reference>
<dbReference type="InterPro" id="IPR041522">
    <property type="entry name" value="CdaR_GGDEF"/>
</dbReference>